<evidence type="ECO:0000313" key="3">
    <source>
        <dbReference type="Proteomes" id="UP000000925"/>
    </source>
</evidence>
<dbReference type="GO" id="GO:0047632">
    <property type="term" value="F:agmatine deiminase activity"/>
    <property type="evidence" value="ECO:0007669"/>
    <property type="project" value="UniProtKB-EC"/>
</dbReference>
<dbReference type="eggNOG" id="COG2957">
    <property type="taxonomic scope" value="Bacteria"/>
</dbReference>
<keyword evidence="1 2" id="KW-0378">Hydrolase</keyword>
<proteinExistence type="predicted"/>
<dbReference type="GO" id="GO:0009446">
    <property type="term" value="P:putrescine biosynthetic process"/>
    <property type="evidence" value="ECO:0007669"/>
    <property type="project" value="InterPro"/>
</dbReference>
<dbReference type="EMBL" id="CP001998">
    <property type="protein sequence ID" value="ADE53219.1"/>
    <property type="molecule type" value="Genomic_DNA"/>
</dbReference>
<dbReference type="OrthoDB" id="9808013at2"/>
<gene>
    <name evidence="2" type="ordered locus">Caka_0192</name>
</gene>
<dbReference type="KEGG" id="caa:Caka_0192"/>
<dbReference type="SUPFAM" id="SSF55909">
    <property type="entry name" value="Pentein"/>
    <property type="match status" value="1"/>
</dbReference>
<dbReference type="STRING" id="583355.Caka_0192"/>
<name>D5ELP4_CORAD</name>
<dbReference type="EC" id="3.5.3.12" evidence="2"/>
<dbReference type="PANTHER" id="PTHR31377:SF0">
    <property type="entry name" value="AGMATINE DEIMINASE-RELATED"/>
    <property type="match status" value="1"/>
</dbReference>
<evidence type="ECO:0000313" key="2">
    <source>
        <dbReference type="EMBL" id="ADE53219.1"/>
    </source>
</evidence>
<organism evidence="2 3">
    <name type="scientific">Coraliomargarita akajimensis (strain DSM 45221 / IAM 15411 / JCM 23193 / KCTC 12865 / 04OKA010-24)</name>
    <dbReference type="NCBI Taxonomy" id="583355"/>
    <lineage>
        <taxon>Bacteria</taxon>
        <taxon>Pseudomonadati</taxon>
        <taxon>Verrucomicrobiota</taxon>
        <taxon>Opitutia</taxon>
        <taxon>Puniceicoccales</taxon>
        <taxon>Coraliomargaritaceae</taxon>
        <taxon>Coraliomargarita</taxon>
    </lineage>
</organism>
<sequence>MIRSSTTPKELGYRLPAEWEAQEAVWFAWPVRDDLWDGVLPKVREQLAALYVLAARFEPVRILCPESAQDDLRERMNAVGDSSNVELYDYETDDVWIRDFGPLFLMNSEGTELAISDWIYNAWGNKFPKQARDNAASAWIAEALGLRRFALDSVLEGGAIESNGTGLLMTTEAVLLNPNRNGDVERVSIERRLMTGLGVDSVLWLSEGLVGDDTDGHIDNLARFFKPDGILVAEANEPHDPNYRVLQDNLERIREFTTVDGSPFASIQLPLPDPITLDGEPLAASYMNYLVLNGAVLVPTYQQAQRDQEALEIIGDCFPNREVIGFDCCDIVREGGAIHCMSQHQPAVSQP</sequence>
<dbReference type="InterPro" id="IPR007466">
    <property type="entry name" value="Peptidyl-Arg-deiminase_porph"/>
</dbReference>
<dbReference type="GO" id="GO:0004668">
    <property type="term" value="F:protein-arginine deiminase activity"/>
    <property type="evidence" value="ECO:0007669"/>
    <property type="project" value="InterPro"/>
</dbReference>
<reference evidence="2 3" key="1">
    <citation type="journal article" date="2010" name="Stand. Genomic Sci.">
        <title>Complete genome sequence of Coraliomargarita akajimensis type strain (04OKA010-24).</title>
        <authorList>
            <person name="Mavromatis K."/>
            <person name="Abt B."/>
            <person name="Brambilla E."/>
            <person name="Lapidus A."/>
            <person name="Copeland A."/>
            <person name="Deshpande S."/>
            <person name="Nolan M."/>
            <person name="Lucas S."/>
            <person name="Tice H."/>
            <person name="Cheng J.F."/>
            <person name="Han C."/>
            <person name="Detter J.C."/>
            <person name="Woyke T."/>
            <person name="Goodwin L."/>
            <person name="Pitluck S."/>
            <person name="Held B."/>
            <person name="Brettin T."/>
            <person name="Tapia R."/>
            <person name="Ivanova N."/>
            <person name="Mikhailova N."/>
            <person name="Pati A."/>
            <person name="Liolios K."/>
            <person name="Chen A."/>
            <person name="Palaniappan K."/>
            <person name="Land M."/>
            <person name="Hauser L."/>
            <person name="Chang Y.J."/>
            <person name="Jeffries C.D."/>
            <person name="Rohde M."/>
            <person name="Goker M."/>
            <person name="Bristow J."/>
            <person name="Eisen J.A."/>
            <person name="Markowitz V."/>
            <person name="Hugenholtz P."/>
            <person name="Klenk H.P."/>
            <person name="Kyrpides N.C."/>
        </authorList>
    </citation>
    <scope>NUCLEOTIDE SEQUENCE [LARGE SCALE GENOMIC DNA]</scope>
    <source>
        <strain evidence="3">DSM 45221 / IAM 15411 / JCM 23193 / KCTC 12865</strain>
    </source>
</reference>
<evidence type="ECO:0000256" key="1">
    <source>
        <dbReference type="ARBA" id="ARBA00022801"/>
    </source>
</evidence>
<dbReference type="AlphaFoldDB" id="D5ELP4"/>
<dbReference type="HOGENOM" id="CLU_037682_0_0_0"/>
<dbReference type="RefSeq" id="WP_013041945.1">
    <property type="nucleotide sequence ID" value="NC_014008.1"/>
</dbReference>
<dbReference type="PANTHER" id="PTHR31377">
    <property type="entry name" value="AGMATINE DEIMINASE-RELATED"/>
    <property type="match status" value="1"/>
</dbReference>
<dbReference type="Pfam" id="PF04371">
    <property type="entry name" value="PAD_porph"/>
    <property type="match status" value="1"/>
</dbReference>
<accession>D5ELP4</accession>
<dbReference type="Gene3D" id="3.75.10.10">
    <property type="entry name" value="L-arginine/glycine Amidinotransferase, Chain A"/>
    <property type="match status" value="1"/>
</dbReference>
<protein>
    <submittedName>
        <fullName evidence="2">Agmatine deiminase</fullName>
        <ecNumber evidence="2">3.5.3.12</ecNumber>
    </submittedName>
</protein>
<dbReference type="Proteomes" id="UP000000925">
    <property type="component" value="Chromosome"/>
</dbReference>
<keyword evidence="3" id="KW-1185">Reference proteome</keyword>